<evidence type="ECO:0000256" key="6">
    <source>
        <dbReference type="ARBA" id="ARBA00022968"/>
    </source>
</evidence>
<accession>A0A1Y1LAE7</accession>
<keyword evidence="5" id="KW-0812">Transmembrane</keyword>
<keyword evidence="9" id="KW-0472">Membrane</keyword>
<dbReference type="Proteomes" id="UP000327044">
    <property type="component" value="Unassembled WGS sequence"/>
</dbReference>
<sequence>MRKFFNTKIKCSKLLAVSILSFLLGAILVTNLFPINKTCRLDNTDREYNIMQNSKLKSPELIILIMSAPKNLERRNAIRETWLKLRNRTNKIFKHYFVIGSFELAADQILHLSSEQSVYSDMLILPMVDSYANLTLKVLNSFIWLNEQLDVGYNFKYVLKCDDDSFVRIDSLLHEIGHIELMYLKSNLTEANLLNDNNSPYLRVNVQYNDKSALRNLNLYWGYFHGRARIQTNGKWTENNWIMCDYYMPYALGGGYIISKDLVHYIATNGKYLRLYQSEDVSVGAWLSVVNNVLRIHDARFDTEWTSRGCQNYHLISHHLSVKLMRSIYNNIEKTGNLCNNESSKRAYYLYDWGVPPSKCCNK</sequence>
<evidence type="ECO:0000256" key="1">
    <source>
        <dbReference type="ARBA" id="ARBA00004323"/>
    </source>
</evidence>
<keyword evidence="6" id="KW-0735">Signal-anchor</keyword>
<dbReference type="OrthoDB" id="1158011at2759"/>
<dbReference type="Pfam" id="PF01762">
    <property type="entry name" value="Galactosyl_T"/>
    <property type="match status" value="1"/>
</dbReference>
<keyword evidence="7" id="KW-1133">Transmembrane helix</keyword>
<reference evidence="12 13" key="2">
    <citation type="journal article" date="2018" name="Elife">
        <title>Firefly genomes illuminate parallel origins of bioluminescence in beetles.</title>
        <authorList>
            <person name="Fallon T.R."/>
            <person name="Lower S.E."/>
            <person name="Chang C.H."/>
            <person name="Bessho-Uehara M."/>
            <person name="Martin G.J."/>
            <person name="Bewick A.J."/>
            <person name="Behringer M."/>
            <person name="Debat H.J."/>
            <person name="Wong I."/>
            <person name="Day J.C."/>
            <person name="Suvorov A."/>
            <person name="Silva C.J."/>
            <person name="Stanger-Hall K.F."/>
            <person name="Hall D.W."/>
            <person name="Schmitz R.J."/>
            <person name="Nelson D.R."/>
            <person name="Lewis S.M."/>
            <person name="Shigenobu S."/>
            <person name="Bybee S.M."/>
            <person name="Larracuente A.M."/>
            <person name="Oba Y."/>
            <person name="Weng J.K."/>
        </authorList>
    </citation>
    <scope>NUCLEOTIDE SEQUENCE [LARGE SCALE GENOMIC DNA]</scope>
    <source>
        <strain evidence="12">1611_PpyrPB1</strain>
        <tissue evidence="12">Whole body</tissue>
    </source>
</reference>
<name>A0A1Y1LAE7_PHOPY</name>
<dbReference type="FunCoup" id="A0A1Y1LAE7">
    <property type="interactions" value="175"/>
</dbReference>
<dbReference type="EC" id="2.4.1.-" evidence="10"/>
<dbReference type="GO" id="GO:0000139">
    <property type="term" value="C:Golgi membrane"/>
    <property type="evidence" value="ECO:0007669"/>
    <property type="project" value="UniProtKB-SubCell"/>
</dbReference>
<organism evidence="11">
    <name type="scientific">Photinus pyralis</name>
    <name type="common">Common eastern firefly</name>
    <name type="synonym">Lampyris pyralis</name>
    <dbReference type="NCBI Taxonomy" id="7054"/>
    <lineage>
        <taxon>Eukaryota</taxon>
        <taxon>Metazoa</taxon>
        <taxon>Ecdysozoa</taxon>
        <taxon>Arthropoda</taxon>
        <taxon>Hexapoda</taxon>
        <taxon>Insecta</taxon>
        <taxon>Pterygota</taxon>
        <taxon>Neoptera</taxon>
        <taxon>Endopterygota</taxon>
        <taxon>Coleoptera</taxon>
        <taxon>Polyphaga</taxon>
        <taxon>Elateriformia</taxon>
        <taxon>Elateroidea</taxon>
        <taxon>Lampyridae</taxon>
        <taxon>Lampyrinae</taxon>
        <taxon>Photinus</taxon>
    </lineage>
</organism>
<proteinExistence type="inferred from homology"/>
<evidence type="ECO:0000256" key="10">
    <source>
        <dbReference type="RuleBase" id="RU363063"/>
    </source>
</evidence>
<evidence type="ECO:0000313" key="13">
    <source>
        <dbReference type="Proteomes" id="UP000327044"/>
    </source>
</evidence>
<dbReference type="GO" id="GO:0006024">
    <property type="term" value="P:glycosaminoglycan biosynthetic process"/>
    <property type="evidence" value="ECO:0007669"/>
    <property type="project" value="TreeGrafter"/>
</dbReference>
<dbReference type="Gene3D" id="3.90.550.50">
    <property type="match status" value="1"/>
</dbReference>
<evidence type="ECO:0000313" key="11">
    <source>
        <dbReference type="EMBL" id="JAV70603.1"/>
    </source>
</evidence>
<evidence type="ECO:0000256" key="9">
    <source>
        <dbReference type="ARBA" id="ARBA00023136"/>
    </source>
</evidence>
<dbReference type="EMBL" id="GEZM01061254">
    <property type="protein sequence ID" value="JAV70603.1"/>
    <property type="molecule type" value="Transcribed_RNA"/>
</dbReference>
<reference evidence="11" key="1">
    <citation type="journal article" date="2016" name="Sci. Rep.">
        <title>Molecular characterization of firefly nuptial gifts: a multi-omics approach sheds light on postcopulatory sexual selection.</title>
        <authorList>
            <person name="Al-Wathiqui N."/>
            <person name="Fallon T.R."/>
            <person name="South A."/>
            <person name="Weng J.K."/>
            <person name="Lewis S.M."/>
        </authorList>
    </citation>
    <scope>NUCLEOTIDE SEQUENCE</scope>
</reference>
<keyword evidence="3 10" id="KW-0328">Glycosyltransferase</keyword>
<comment type="similarity">
    <text evidence="2 10">Belongs to the glycosyltransferase 31 family.</text>
</comment>
<dbReference type="GO" id="GO:0006493">
    <property type="term" value="P:protein O-linked glycosylation"/>
    <property type="evidence" value="ECO:0007669"/>
    <property type="project" value="TreeGrafter"/>
</dbReference>
<dbReference type="EMBL" id="VVIM01000006">
    <property type="protein sequence ID" value="KAB0798169.1"/>
    <property type="molecule type" value="Genomic_DNA"/>
</dbReference>
<evidence type="ECO:0000256" key="8">
    <source>
        <dbReference type="ARBA" id="ARBA00023034"/>
    </source>
</evidence>
<dbReference type="GO" id="GO:0047220">
    <property type="term" value="F:galactosylxylosylprotein 3-beta-galactosyltransferase activity"/>
    <property type="evidence" value="ECO:0007669"/>
    <property type="project" value="TreeGrafter"/>
</dbReference>
<keyword evidence="13" id="KW-1185">Reference proteome</keyword>
<dbReference type="PANTHER" id="PTHR11214:SF3">
    <property type="entry name" value="BETA-1,3-GALACTOSYLTRANSFERASE 6"/>
    <property type="match status" value="1"/>
</dbReference>
<evidence type="ECO:0000256" key="7">
    <source>
        <dbReference type="ARBA" id="ARBA00022989"/>
    </source>
</evidence>
<evidence type="ECO:0000313" key="12">
    <source>
        <dbReference type="EMBL" id="KAB0798169.1"/>
    </source>
</evidence>
<reference evidence="12" key="3">
    <citation type="submission" date="2019-08" db="EMBL/GenBank/DDBJ databases">
        <authorList>
            <consortium name="Photinus pyralis genome working group"/>
            <person name="Fallon T.R."/>
            <person name="Sander Lower S.E."/>
            <person name="Weng J.-K."/>
        </authorList>
    </citation>
    <scope>NUCLEOTIDE SEQUENCE</scope>
    <source>
        <strain evidence="12">1611_PpyrPB1</strain>
        <tissue evidence="12">Whole body</tissue>
    </source>
</reference>
<dbReference type="PANTHER" id="PTHR11214">
    <property type="entry name" value="BETA-1,3-N-ACETYLGLUCOSAMINYLTRANSFERASE"/>
    <property type="match status" value="1"/>
</dbReference>
<evidence type="ECO:0000256" key="2">
    <source>
        <dbReference type="ARBA" id="ARBA00008661"/>
    </source>
</evidence>
<dbReference type="InParanoid" id="A0A1Y1LAE7"/>
<evidence type="ECO:0000256" key="4">
    <source>
        <dbReference type="ARBA" id="ARBA00022679"/>
    </source>
</evidence>
<evidence type="ECO:0000256" key="5">
    <source>
        <dbReference type="ARBA" id="ARBA00022692"/>
    </source>
</evidence>
<gene>
    <name evidence="12" type="ORF">PPYR_09162</name>
</gene>
<comment type="subcellular location">
    <subcellularLocation>
        <location evidence="1 10">Golgi apparatus membrane</location>
        <topology evidence="1 10">Single-pass type II membrane protein</topology>
    </subcellularLocation>
</comment>
<dbReference type="InterPro" id="IPR002659">
    <property type="entry name" value="Glyco_trans_31"/>
</dbReference>
<keyword evidence="4" id="KW-0808">Transferase</keyword>
<evidence type="ECO:0000256" key="3">
    <source>
        <dbReference type="ARBA" id="ARBA00022676"/>
    </source>
</evidence>
<keyword evidence="8 10" id="KW-0333">Golgi apparatus</keyword>
<dbReference type="AlphaFoldDB" id="A0A1Y1LAE7"/>
<protein>
    <recommendedName>
        <fullName evidence="10">Hexosyltransferase</fullName>
        <ecNumber evidence="10">2.4.1.-</ecNumber>
    </recommendedName>
</protein>